<organism evidence="1 2">
    <name type="scientific">Streptomyces venetus</name>
    <dbReference type="NCBI Taxonomy" id="1701086"/>
    <lineage>
        <taxon>Bacteria</taxon>
        <taxon>Bacillati</taxon>
        <taxon>Actinomycetota</taxon>
        <taxon>Actinomycetes</taxon>
        <taxon>Kitasatosporales</taxon>
        <taxon>Streptomycetaceae</taxon>
        <taxon>Streptomyces</taxon>
    </lineage>
</organism>
<sequence length="87" mass="9316">MTRPGLGYADAALGTRASRAAAGRASRAVLLRGLKRLMTVLLAVGVSVLLDISNSDRKFERTVESNLLRVNGPRGNGCDRHGEIRGR</sequence>
<protein>
    <submittedName>
        <fullName evidence="1">Uncharacterized protein</fullName>
    </submittedName>
</protein>
<evidence type="ECO:0000313" key="1">
    <source>
        <dbReference type="EMBL" id="GAA4292794.1"/>
    </source>
</evidence>
<proteinExistence type="predicted"/>
<keyword evidence="2" id="KW-1185">Reference proteome</keyword>
<dbReference type="EMBL" id="BAABET010000001">
    <property type="protein sequence ID" value="GAA4292794.1"/>
    <property type="molecule type" value="Genomic_DNA"/>
</dbReference>
<gene>
    <name evidence="1" type="ORF">GCM10023086_03010</name>
</gene>
<evidence type="ECO:0000313" key="2">
    <source>
        <dbReference type="Proteomes" id="UP001501115"/>
    </source>
</evidence>
<name>A0ABP8F261_9ACTN</name>
<dbReference type="Proteomes" id="UP001501115">
    <property type="component" value="Unassembled WGS sequence"/>
</dbReference>
<comment type="caution">
    <text evidence="1">The sequence shown here is derived from an EMBL/GenBank/DDBJ whole genome shotgun (WGS) entry which is preliminary data.</text>
</comment>
<reference evidence="2" key="1">
    <citation type="journal article" date="2019" name="Int. J. Syst. Evol. Microbiol.">
        <title>The Global Catalogue of Microorganisms (GCM) 10K type strain sequencing project: providing services to taxonomists for standard genome sequencing and annotation.</title>
        <authorList>
            <consortium name="The Broad Institute Genomics Platform"/>
            <consortium name="The Broad Institute Genome Sequencing Center for Infectious Disease"/>
            <person name="Wu L."/>
            <person name="Ma J."/>
        </authorList>
    </citation>
    <scope>NUCLEOTIDE SEQUENCE [LARGE SCALE GENOMIC DNA]</scope>
    <source>
        <strain evidence="2">JCM 31290</strain>
    </source>
</reference>
<accession>A0ABP8F261</accession>